<evidence type="ECO:0000259" key="10">
    <source>
        <dbReference type="PROSITE" id="PS50089"/>
    </source>
</evidence>
<dbReference type="SMART" id="SM00184">
    <property type="entry name" value="RING"/>
    <property type="match status" value="1"/>
</dbReference>
<proteinExistence type="predicted"/>
<evidence type="ECO:0000313" key="12">
    <source>
        <dbReference type="Proteomes" id="UP000030748"/>
    </source>
</evidence>
<keyword evidence="7" id="KW-0862">Zinc</keyword>
<dbReference type="SUPFAM" id="SSF57850">
    <property type="entry name" value="RING/U-box"/>
    <property type="match status" value="1"/>
</dbReference>
<name>A0A022QCF9_ERYGU</name>
<accession>A0A022QCF9</accession>
<dbReference type="Gene3D" id="3.30.40.10">
    <property type="entry name" value="Zinc/RING finger domain, C3HC4 (zinc finger)"/>
    <property type="match status" value="1"/>
</dbReference>
<keyword evidence="5 8" id="KW-0863">Zinc-finger</keyword>
<dbReference type="OrthoDB" id="8062037at2759"/>
<dbReference type="GO" id="GO:0008270">
    <property type="term" value="F:zinc ion binding"/>
    <property type="evidence" value="ECO:0007669"/>
    <property type="project" value="UniProtKB-KW"/>
</dbReference>
<evidence type="ECO:0000256" key="6">
    <source>
        <dbReference type="ARBA" id="ARBA00022786"/>
    </source>
</evidence>
<evidence type="ECO:0000256" key="4">
    <source>
        <dbReference type="ARBA" id="ARBA00022723"/>
    </source>
</evidence>
<dbReference type="GO" id="GO:0005634">
    <property type="term" value="C:nucleus"/>
    <property type="evidence" value="ECO:0000318"/>
    <property type="project" value="GO_Central"/>
</dbReference>
<dbReference type="PROSITE" id="PS50089">
    <property type="entry name" value="ZF_RING_2"/>
    <property type="match status" value="1"/>
</dbReference>
<sequence>MGHRNTQFTDQQQQGHSNFYGTSSNFPQPNIHSVVPAPINQSNFNFHHHMPDHHQDNPLLYAVPQMNAAPSSHYNNPYLPPPVHLNHGTHSMVGVPFKRKNADVAAHPWIYPYYNNASVVGPSSSVESDVALMDNSRMMVQGCFVAPPHQLPGNNPWLDMHFGSNNGDAGNFAWAHPPLPYVQVVDGFPNVPHPQGQHNPHHWMTPTMQGARGGYNANIQSQVATSSRNRTPAISPFQEMVDTRPTFVAPIPSMGFRLYQPPQQREIVLGSNIRHHTVPHLRILPEDEVAILEIPGYREAGGSIDQHRDMRLDIDHMSYEELLALGEQIGSVRTGLSDEFIRRNLKIRSFASSASSVNLEKEICEDHQINLCVVCQTDYKEKEEIGTIDCGHEYHKECIKKWLIVKNSCPVCKSTALSNKAVNL</sequence>
<evidence type="ECO:0000256" key="7">
    <source>
        <dbReference type="ARBA" id="ARBA00022833"/>
    </source>
</evidence>
<dbReference type="KEGG" id="egt:105970437"/>
<dbReference type="Pfam" id="PF13639">
    <property type="entry name" value="zf-RING_2"/>
    <property type="match status" value="1"/>
</dbReference>
<dbReference type="EMBL" id="KI631699">
    <property type="protein sequence ID" value="EYU26352.1"/>
    <property type="molecule type" value="Genomic_DNA"/>
</dbReference>
<evidence type="ECO:0000313" key="11">
    <source>
        <dbReference type="EMBL" id="EYU26352.1"/>
    </source>
</evidence>
<dbReference type="PANTHER" id="PTHR22937">
    <property type="entry name" value="E3 UBIQUITIN-PROTEIN LIGASE RNF165"/>
    <property type="match status" value="1"/>
</dbReference>
<feature type="compositionally biased region" description="Polar residues" evidence="9">
    <location>
        <begin position="1"/>
        <end position="31"/>
    </location>
</feature>
<evidence type="ECO:0000256" key="8">
    <source>
        <dbReference type="PROSITE-ProRule" id="PRU00175"/>
    </source>
</evidence>
<evidence type="ECO:0000256" key="1">
    <source>
        <dbReference type="ARBA" id="ARBA00000900"/>
    </source>
</evidence>
<dbReference type="STRING" id="4155.A0A022QCF9"/>
<reference evidence="11 12" key="1">
    <citation type="journal article" date="2013" name="Proc. Natl. Acad. Sci. U.S.A.">
        <title>Fine-scale variation in meiotic recombination in Mimulus inferred from population shotgun sequencing.</title>
        <authorList>
            <person name="Hellsten U."/>
            <person name="Wright K.M."/>
            <person name="Jenkins J."/>
            <person name="Shu S."/>
            <person name="Yuan Y."/>
            <person name="Wessler S.R."/>
            <person name="Schmutz J."/>
            <person name="Willis J.H."/>
            <person name="Rokhsar D.S."/>
        </authorList>
    </citation>
    <scope>NUCLEOTIDE SEQUENCE [LARGE SCALE GENOMIC DNA]</scope>
    <source>
        <strain evidence="12">cv. DUN x IM62</strain>
    </source>
</reference>
<dbReference type="InterPro" id="IPR013083">
    <property type="entry name" value="Znf_RING/FYVE/PHD"/>
</dbReference>
<keyword evidence="3" id="KW-0808">Transferase</keyword>
<feature type="domain" description="RING-type" evidence="10">
    <location>
        <begin position="372"/>
        <end position="413"/>
    </location>
</feature>
<dbReference type="OMA" id="DIPGYHE"/>
<dbReference type="PhylomeDB" id="A0A022QCF9"/>
<evidence type="ECO:0000256" key="3">
    <source>
        <dbReference type="ARBA" id="ARBA00022679"/>
    </source>
</evidence>
<dbReference type="PANTHER" id="PTHR22937:SF222">
    <property type="entry name" value="RING-TYPE E3 UBIQUITIN TRANSFERASE"/>
    <property type="match status" value="1"/>
</dbReference>
<evidence type="ECO:0000256" key="9">
    <source>
        <dbReference type="SAM" id="MobiDB-lite"/>
    </source>
</evidence>
<keyword evidence="4" id="KW-0479">Metal-binding</keyword>
<feature type="region of interest" description="Disordered" evidence="9">
    <location>
        <begin position="1"/>
        <end position="34"/>
    </location>
</feature>
<dbReference type="EC" id="2.3.2.27" evidence="2"/>
<comment type="catalytic activity">
    <reaction evidence="1">
        <text>S-ubiquitinyl-[E2 ubiquitin-conjugating enzyme]-L-cysteine + [acceptor protein]-L-lysine = [E2 ubiquitin-conjugating enzyme]-L-cysteine + N(6)-ubiquitinyl-[acceptor protein]-L-lysine.</text>
        <dbReference type="EC" id="2.3.2.27"/>
    </reaction>
</comment>
<dbReference type="AlphaFoldDB" id="A0A022QCF9"/>
<dbReference type="Proteomes" id="UP000030748">
    <property type="component" value="Unassembled WGS sequence"/>
</dbReference>
<dbReference type="InterPro" id="IPR045191">
    <property type="entry name" value="MBR1/2-like"/>
</dbReference>
<keyword evidence="6" id="KW-0833">Ubl conjugation pathway</keyword>
<dbReference type="GO" id="GO:0061630">
    <property type="term" value="F:ubiquitin protein ligase activity"/>
    <property type="evidence" value="ECO:0000318"/>
    <property type="project" value="GO_Central"/>
</dbReference>
<gene>
    <name evidence="11" type="ORF">MIMGU_mgv1a006951mg</name>
</gene>
<keyword evidence="12" id="KW-1185">Reference proteome</keyword>
<protein>
    <recommendedName>
        <fullName evidence="2">RING-type E3 ubiquitin transferase</fullName>
        <ecNumber evidence="2">2.3.2.27</ecNumber>
    </recommendedName>
</protein>
<organism evidence="11 12">
    <name type="scientific">Erythranthe guttata</name>
    <name type="common">Yellow monkey flower</name>
    <name type="synonym">Mimulus guttatus</name>
    <dbReference type="NCBI Taxonomy" id="4155"/>
    <lineage>
        <taxon>Eukaryota</taxon>
        <taxon>Viridiplantae</taxon>
        <taxon>Streptophyta</taxon>
        <taxon>Embryophyta</taxon>
        <taxon>Tracheophyta</taxon>
        <taxon>Spermatophyta</taxon>
        <taxon>Magnoliopsida</taxon>
        <taxon>eudicotyledons</taxon>
        <taxon>Gunneridae</taxon>
        <taxon>Pentapetalae</taxon>
        <taxon>asterids</taxon>
        <taxon>lamiids</taxon>
        <taxon>Lamiales</taxon>
        <taxon>Phrymaceae</taxon>
        <taxon>Erythranthe</taxon>
    </lineage>
</organism>
<dbReference type="InterPro" id="IPR001841">
    <property type="entry name" value="Znf_RING"/>
</dbReference>
<evidence type="ECO:0000256" key="5">
    <source>
        <dbReference type="ARBA" id="ARBA00022771"/>
    </source>
</evidence>
<evidence type="ECO:0000256" key="2">
    <source>
        <dbReference type="ARBA" id="ARBA00012483"/>
    </source>
</evidence>
<dbReference type="eggNOG" id="KOG0800">
    <property type="taxonomic scope" value="Eukaryota"/>
</dbReference>